<comment type="subcellular location">
    <subcellularLocation>
        <location evidence="2">Nucleus</location>
    </subcellularLocation>
</comment>
<gene>
    <name evidence="5" type="ORF">CTAYLR_006967</name>
</gene>
<sequence>MPPTVDDGGERLPVESSPGTGAGRIAKPVEVGCFARRGDEVTWGEAARGQLRRYREPCPPLDLNEGFASFVPKRRGVTNLLPEQAFERFGGSAYDVVTYRNNLNKICGTPYNNNEPWEIGVRRCRDGRLDLSVRSSQAQQQVDAQTYYGYAFEAACCGDPLAGIDANDEFVVCIRLKVGRHMLFVAAEVDCIDDHHNYVELKTHRLLEARHHAKSFERFKLLKCWIQSYLAGVPTIVFGFKDESGGVQKLQTFRTTDLPSFTTAWSPQTALGFLERTLDFLRTSLAEDAGDDADFRLAYDPAARLLVLEPL</sequence>
<dbReference type="EMBL" id="JAQMWT010000358">
    <property type="protein sequence ID" value="KAJ8603294.1"/>
    <property type="molecule type" value="Genomic_DNA"/>
</dbReference>
<feature type="domain" description="RAI1-like" evidence="4">
    <location>
        <begin position="27"/>
        <end position="302"/>
    </location>
</feature>
<evidence type="ECO:0000256" key="3">
    <source>
        <dbReference type="SAM" id="MobiDB-lite"/>
    </source>
</evidence>
<keyword evidence="6" id="KW-1185">Reference proteome</keyword>
<dbReference type="Pfam" id="PF08652">
    <property type="entry name" value="RAI1"/>
    <property type="match status" value="1"/>
</dbReference>
<dbReference type="PANTHER" id="PTHR12395:SF9">
    <property type="entry name" value="DECAPPING AND EXORIBONUCLEASE PROTEIN"/>
    <property type="match status" value="1"/>
</dbReference>
<dbReference type="GO" id="GO:0000956">
    <property type="term" value="P:nuclear-transcribed mRNA catabolic process"/>
    <property type="evidence" value="ECO:0007669"/>
    <property type="project" value="TreeGrafter"/>
</dbReference>
<dbReference type="GO" id="GO:0000166">
    <property type="term" value="F:nucleotide binding"/>
    <property type="evidence" value="ECO:0007669"/>
    <property type="project" value="UniProtKB-KW"/>
</dbReference>
<comment type="caution">
    <text evidence="5">The sequence shown here is derived from an EMBL/GenBank/DDBJ whole genome shotgun (WGS) entry which is preliminary data.</text>
</comment>
<name>A0AAD7XIT3_9STRA</name>
<proteinExistence type="inferred from homology"/>
<keyword evidence="2" id="KW-0540">Nuclease</keyword>
<comment type="similarity">
    <text evidence="1 2">Belongs to the DXO/Dom3Z family.</text>
</comment>
<dbReference type="GO" id="GO:0005829">
    <property type="term" value="C:cytosol"/>
    <property type="evidence" value="ECO:0007669"/>
    <property type="project" value="TreeGrafter"/>
</dbReference>
<evidence type="ECO:0000313" key="6">
    <source>
        <dbReference type="Proteomes" id="UP001230188"/>
    </source>
</evidence>
<comment type="cofactor">
    <cofactor evidence="2">
        <name>a divalent metal cation</name>
        <dbReference type="ChEBI" id="CHEBI:60240"/>
    </cofactor>
</comment>
<reference evidence="5" key="1">
    <citation type="submission" date="2023-01" db="EMBL/GenBank/DDBJ databases">
        <title>Metagenome sequencing of chrysophaentin producing Chrysophaeum taylorii.</title>
        <authorList>
            <person name="Davison J."/>
            <person name="Bewley C."/>
        </authorList>
    </citation>
    <scope>NUCLEOTIDE SEQUENCE</scope>
    <source>
        <strain evidence="5">NIES-1699</strain>
    </source>
</reference>
<keyword evidence="2" id="KW-0547">Nucleotide-binding</keyword>
<dbReference type="InterPro" id="IPR039039">
    <property type="entry name" value="RAI1-like_fam"/>
</dbReference>
<evidence type="ECO:0000256" key="2">
    <source>
        <dbReference type="RuleBase" id="RU367113"/>
    </source>
</evidence>
<dbReference type="GO" id="GO:0034353">
    <property type="term" value="F:mRNA 5'-diphosphatase activity"/>
    <property type="evidence" value="ECO:0007669"/>
    <property type="project" value="TreeGrafter"/>
</dbReference>
<organism evidence="5 6">
    <name type="scientific">Chrysophaeum taylorii</name>
    <dbReference type="NCBI Taxonomy" id="2483200"/>
    <lineage>
        <taxon>Eukaryota</taxon>
        <taxon>Sar</taxon>
        <taxon>Stramenopiles</taxon>
        <taxon>Ochrophyta</taxon>
        <taxon>Pelagophyceae</taxon>
        <taxon>Pelagomonadales</taxon>
        <taxon>Pelagomonadaceae</taxon>
        <taxon>Chrysophaeum</taxon>
    </lineage>
</organism>
<keyword evidence="2" id="KW-0479">Metal-binding</keyword>
<keyword evidence="2" id="KW-0694">RNA-binding</keyword>
<dbReference type="EC" id="3.6.1.-" evidence="2"/>
<dbReference type="GO" id="GO:0003723">
    <property type="term" value="F:RNA binding"/>
    <property type="evidence" value="ECO:0007669"/>
    <property type="project" value="UniProtKB-KW"/>
</dbReference>
<evidence type="ECO:0000259" key="4">
    <source>
        <dbReference type="Pfam" id="PF08652"/>
    </source>
</evidence>
<dbReference type="GO" id="GO:0046872">
    <property type="term" value="F:metal ion binding"/>
    <property type="evidence" value="ECO:0007669"/>
    <property type="project" value="UniProtKB-KW"/>
</dbReference>
<dbReference type="PANTHER" id="PTHR12395">
    <property type="entry name" value="DOM-3 RELATED"/>
    <property type="match status" value="1"/>
</dbReference>
<feature type="region of interest" description="Disordered" evidence="3">
    <location>
        <begin position="1"/>
        <end position="25"/>
    </location>
</feature>
<evidence type="ECO:0000256" key="1">
    <source>
        <dbReference type="ARBA" id="ARBA00006562"/>
    </source>
</evidence>
<protein>
    <recommendedName>
        <fullName evidence="2">Decapping nuclease</fullName>
        <ecNumber evidence="2">3.6.1.-</ecNumber>
    </recommendedName>
</protein>
<dbReference type="Proteomes" id="UP001230188">
    <property type="component" value="Unassembled WGS sequence"/>
</dbReference>
<dbReference type="AlphaFoldDB" id="A0AAD7XIT3"/>
<keyword evidence="2" id="KW-0539">Nucleus</keyword>
<dbReference type="InterPro" id="IPR013961">
    <property type="entry name" value="RAI1"/>
</dbReference>
<dbReference type="GO" id="GO:0110155">
    <property type="term" value="P:NAD-cap decapping"/>
    <property type="evidence" value="ECO:0007669"/>
    <property type="project" value="TreeGrafter"/>
</dbReference>
<comment type="function">
    <text evidence="2">Decapping enzyme for NAD-capped RNAs: specifically hydrolyzes the nicotinamide adenine dinucleotide (NAD) cap from a subset of RNAs by removing the entire NAD moiety from the 5'-end of an NAD-capped RNA.</text>
</comment>
<dbReference type="GO" id="GO:0004518">
    <property type="term" value="F:nuclease activity"/>
    <property type="evidence" value="ECO:0007669"/>
    <property type="project" value="UniProtKB-KW"/>
</dbReference>
<evidence type="ECO:0000313" key="5">
    <source>
        <dbReference type="EMBL" id="KAJ8603294.1"/>
    </source>
</evidence>
<dbReference type="GO" id="GO:0005634">
    <property type="term" value="C:nucleus"/>
    <property type="evidence" value="ECO:0007669"/>
    <property type="project" value="UniProtKB-SubCell"/>
</dbReference>
<keyword evidence="2" id="KW-0378">Hydrolase</keyword>
<accession>A0AAD7XIT3</accession>